<proteinExistence type="predicted"/>
<sequence length="234" mass="27267">MIVKYLLPDTIKLQVKLVIRSFKGLKYNFAHTKKDVNDFECTISTLQEIKKGKFFENKTHNIFTASQKIENIVIYPNQVFSFWRIIGNPNRKDTFKMGRNIVNGKISEEKAGGICQLSSIIYVTALKANLKIIERHNHSVDIYTEEERFTPLGADATVVYGNKDLIFQNNLNFPIRFTFSYNSNYITCKLESKNHIQESTLEFRREYLKDKIKVDTLVNNNVQYQSSYKLISPE</sequence>
<dbReference type="Pfam" id="PF04294">
    <property type="entry name" value="VanW"/>
    <property type="match status" value="1"/>
</dbReference>
<dbReference type="InterPro" id="IPR052913">
    <property type="entry name" value="Glycopeptide_resist_protein"/>
</dbReference>
<organism evidence="1 2">
    <name type="scientific">Flavobacterium hercynium</name>
    <dbReference type="NCBI Taxonomy" id="387094"/>
    <lineage>
        <taxon>Bacteria</taxon>
        <taxon>Pseudomonadati</taxon>
        <taxon>Bacteroidota</taxon>
        <taxon>Flavobacteriia</taxon>
        <taxon>Flavobacteriales</taxon>
        <taxon>Flavobacteriaceae</taxon>
        <taxon>Flavobacterium</taxon>
    </lineage>
</organism>
<dbReference type="PANTHER" id="PTHR35788:SF1">
    <property type="entry name" value="EXPORTED PROTEIN"/>
    <property type="match status" value="1"/>
</dbReference>
<comment type="caution">
    <text evidence="1">The sequence shown here is derived from an EMBL/GenBank/DDBJ whole genome shotgun (WGS) entry which is preliminary data.</text>
</comment>
<evidence type="ECO:0008006" key="3">
    <source>
        <dbReference type="Google" id="ProtNLM"/>
    </source>
</evidence>
<dbReference type="EMBL" id="MUGW01000020">
    <property type="protein sequence ID" value="OXA92085.1"/>
    <property type="molecule type" value="Genomic_DNA"/>
</dbReference>
<accession>A0A226HD30</accession>
<keyword evidence="2" id="KW-1185">Reference proteome</keyword>
<dbReference type="Proteomes" id="UP000198345">
    <property type="component" value="Unassembled WGS sequence"/>
</dbReference>
<name>A0A226HD30_9FLAO</name>
<dbReference type="OrthoDB" id="9797191at2"/>
<gene>
    <name evidence="1" type="ORF">B0A66_09965</name>
</gene>
<dbReference type="PANTHER" id="PTHR35788">
    <property type="entry name" value="EXPORTED PROTEIN-RELATED"/>
    <property type="match status" value="1"/>
</dbReference>
<evidence type="ECO:0000313" key="2">
    <source>
        <dbReference type="Proteomes" id="UP000198345"/>
    </source>
</evidence>
<dbReference type="InterPro" id="IPR007391">
    <property type="entry name" value="Vancomycin_resist_VanW"/>
</dbReference>
<evidence type="ECO:0000313" key="1">
    <source>
        <dbReference type="EMBL" id="OXA92085.1"/>
    </source>
</evidence>
<reference evidence="1 2" key="1">
    <citation type="submission" date="2016-11" db="EMBL/GenBank/DDBJ databases">
        <title>Whole genomes of Flavobacteriaceae.</title>
        <authorList>
            <person name="Stine C."/>
            <person name="Li C."/>
            <person name="Tadesse D."/>
        </authorList>
    </citation>
    <scope>NUCLEOTIDE SEQUENCE [LARGE SCALE GENOMIC DNA]</scope>
    <source>
        <strain evidence="1 2">DSM 18292</strain>
    </source>
</reference>
<protein>
    <recommendedName>
        <fullName evidence="3">Vancomycin resistance protein</fullName>
    </recommendedName>
</protein>
<dbReference type="AlphaFoldDB" id="A0A226HD30"/>
<dbReference type="RefSeq" id="WP_089049711.1">
    <property type="nucleotide sequence ID" value="NZ_FXTV01000008.1"/>
</dbReference>